<accession>A0A0G4KBK6</accession>
<sequence length="40" mass="4772">MVKDNKKILIKVMKKRVITIQKIPYNIKKKLFGIYISLHS</sequence>
<dbReference type="EMBL" id="LN833431">
    <property type="protein sequence ID" value="CRF40146.1"/>
    <property type="molecule type" value="Genomic_DNA"/>
</dbReference>
<protein>
    <submittedName>
        <fullName evidence="1">Uncharacterized protein</fullName>
    </submittedName>
</protein>
<dbReference type="AlphaFoldDB" id="A0A0G4KBK6"/>
<evidence type="ECO:0000313" key="1">
    <source>
        <dbReference type="EMBL" id="CRF40146.1"/>
    </source>
</evidence>
<reference evidence="2" key="1">
    <citation type="journal article" date="2017" name="BMC Genomics">
        <title>Complete chloroplast genome of Gracilaria firma (Gracilariaceae, Rhodophyta), with discussion on the use of chloroplast phylogenomics in the subclass Rhodymeniophycidae.</title>
        <authorList>
            <person name="Ng P.K."/>
            <person name="Lin S.M."/>
            <person name="Lim P.E."/>
            <person name="Liu L.C."/>
            <person name="Chen C.M."/>
            <person name="Pai T.W."/>
        </authorList>
    </citation>
    <scope>NUCLEOTIDE SEQUENCE [LARGE SCALE GENOMIC DNA]</scope>
</reference>
<dbReference type="Proteomes" id="UP000307987">
    <property type="component" value="Plastid JFC0032_plastid"/>
</dbReference>
<proteinExistence type="predicted"/>
<organism evidence="1 2">
    <name type="scientific">Laurencia snackeyi</name>
    <dbReference type="NCBI Taxonomy" id="1858662"/>
    <lineage>
        <taxon>Eukaryota</taxon>
        <taxon>Rhodophyta</taxon>
        <taxon>Florideophyceae</taxon>
        <taxon>Rhodymeniophycidae</taxon>
        <taxon>Ceramiales</taxon>
        <taxon>Rhodomelaceae</taxon>
        <taxon>Laurencieae</taxon>
        <taxon>Laurencia</taxon>
    </lineage>
</organism>
<gene>
    <name evidence="1" type="primary">orf40</name>
</gene>
<name>A0A0G4KBK6_9FLOR</name>
<evidence type="ECO:0000313" key="2">
    <source>
        <dbReference type="Proteomes" id="UP000307987"/>
    </source>
</evidence>
<geneLocation type="plastid" evidence="1"/>
<keyword evidence="1" id="KW-0934">Plastid</keyword>